<evidence type="ECO:0000313" key="3">
    <source>
        <dbReference type="EMBL" id="KAA3473767.1"/>
    </source>
</evidence>
<protein>
    <submittedName>
        <fullName evidence="3">Mitochondrial outer membrane protein porin of 36 kDa-like</fullName>
    </submittedName>
</protein>
<evidence type="ECO:0000256" key="1">
    <source>
        <dbReference type="ARBA" id="ARBA00009624"/>
    </source>
</evidence>
<evidence type="ECO:0000259" key="2">
    <source>
        <dbReference type="Pfam" id="PF16363"/>
    </source>
</evidence>
<accession>A0A5B6VY61</accession>
<dbReference type="OrthoDB" id="7827681at2759"/>
<dbReference type="EMBL" id="SMMG02000005">
    <property type="protein sequence ID" value="KAA3473767.1"/>
    <property type="molecule type" value="Genomic_DNA"/>
</dbReference>
<dbReference type="InterPro" id="IPR036291">
    <property type="entry name" value="NAD(P)-bd_dom_sf"/>
</dbReference>
<dbReference type="InterPro" id="IPR023614">
    <property type="entry name" value="Porin_dom_sf"/>
</dbReference>
<comment type="caution">
    <text evidence="3">The sequence shown here is derived from an EMBL/GenBank/DDBJ whole genome shotgun (WGS) entry which is preliminary data.</text>
</comment>
<dbReference type="InterPro" id="IPR027246">
    <property type="entry name" value="Porin_Euk/Tom40"/>
</dbReference>
<feature type="domain" description="NAD(P)-binding" evidence="2">
    <location>
        <begin position="9"/>
        <end position="63"/>
    </location>
</feature>
<comment type="similarity">
    <text evidence="1">Belongs to the eukaryotic mitochondrial porin (TC 1.B.8.1) family.</text>
</comment>
<dbReference type="GO" id="GO:0005741">
    <property type="term" value="C:mitochondrial outer membrane"/>
    <property type="evidence" value="ECO:0007669"/>
    <property type="project" value="InterPro"/>
</dbReference>
<gene>
    <name evidence="3" type="ORF">EPI10_024122</name>
</gene>
<dbReference type="PANTHER" id="PTHR11743">
    <property type="entry name" value="VOLTAGE-DEPENDENT ANION-SELECTIVE CHANNEL"/>
    <property type="match status" value="1"/>
</dbReference>
<dbReference type="Pfam" id="PF01459">
    <property type="entry name" value="Porin_3"/>
    <property type="match status" value="1"/>
</dbReference>
<proteinExistence type="inferred from homology"/>
<reference evidence="4" key="1">
    <citation type="journal article" date="2019" name="Plant Biotechnol. J.">
        <title>Genome sequencing of the Australian wild diploid species Gossypium australe highlights disease resistance and delayed gland morphogenesis.</title>
        <authorList>
            <person name="Cai Y."/>
            <person name="Cai X."/>
            <person name="Wang Q."/>
            <person name="Wang P."/>
            <person name="Zhang Y."/>
            <person name="Cai C."/>
            <person name="Xu Y."/>
            <person name="Wang K."/>
            <person name="Zhou Z."/>
            <person name="Wang C."/>
            <person name="Geng S."/>
            <person name="Li B."/>
            <person name="Dong Q."/>
            <person name="Hou Y."/>
            <person name="Wang H."/>
            <person name="Ai P."/>
            <person name="Liu Z."/>
            <person name="Yi F."/>
            <person name="Sun M."/>
            <person name="An G."/>
            <person name="Cheng J."/>
            <person name="Zhang Y."/>
            <person name="Shi Q."/>
            <person name="Xie Y."/>
            <person name="Shi X."/>
            <person name="Chang Y."/>
            <person name="Huang F."/>
            <person name="Chen Y."/>
            <person name="Hong S."/>
            <person name="Mi L."/>
            <person name="Sun Q."/>
            <person name="Zhang L."/>
            <person name="Zhou B."/>
            <person name="Peng R."/>
            <person name="Zhang X."/>
            <person name="Liu F."/>
        </authorList>
    </citation>
    <scope>NUCLEOTIDE SEQUENCE [LARGE SCALE GENOMIC DNA]</scope>
    <source>
        <strain evidence="4">cv. PA1801</strain>
    </source>
</reference>
<dbReference type="Gene3D" id="3.40.50.720">
    <property type="entry name" value="NAD(P)-binding Rossmann-like Domain"/>
    <property type="match status" value="1"/>
</dbReference>
<dbReference type="Pfam" id="PF16363">
    <property type="entry name" value="GDP_Man_Dehyd"/>
    <property type="match status" value="1"/>
</dbReference>
<dbReference type="Gene3D" id="2.40.160.10">
    <property type="entry name" value="Porin"/>
    <property type="match status" value="1"/>
</dbReference>
<dbReference type="InterPro" id="IPR001925">
    <property type="entry name" value="Porin_Euk"/>
</dbReference>
<name>A0A5B6VY61_9ROSI</name>
<dbReference type="AlphaFoldDB" id="A0A5B6VY61"/>
<dbReference type="InterPro" id="IPR016040">
    <property type="entry name" value="NAD(P)-bd_dom"/>
</dbReference>
<organism evidence="3 4">
    <name type="scientific">Gossypium australe</name>
    <dbReference type="NCBI Taxonomy" id="47621"/>
    <lineage>
        <taxon>Eukaryota</taxon>
        <taxon>Viridiplantae</taxon>
        <taxon>Streptophyta</taxon>
        <taxon>Embryophyta</taxon>
        <taxon>Tracheophyta</taxon>
        <taxon>Spermatophyta</taxon>
        <taxon>Magnoliopsida</taxon>
        <taxon>eudicotyledons</taxon>
        <taxon>Gunneridae</taxon>
        <taxon>Pentapetalae</taxon>
        <taxon>rosids</taxon>
        <taxon>malvids</taxon>
        <taxon>Malvales</taxon>
        <taxon>Malvaceae</taxon>
        <taxon>Malvoideae</taxon>
        <taxon>Gossypium</taxon>
    </lineage>
</organism>
<dbReference type="SUPFAM" id="SSF51735">
    <property type="entry name" value="NAD(P)-binding Rossmann-fold domains"/>
    <property type="match status" value="1"/>
</dbReference>
<dbReference type="Proteomes" id="UP000325315">
    <property type="component" value="Unassembled WGS sequence"/>
</dbReference>
<dbReference type="GO" id="GO:0008308">
    <property type="term" value="F:voltage-gated monoatomic anion channel activity"/>
    <property type="evidence" value="ECO:0007669"/>
    <property type="project" value="InterPro"/>
</dbReference>
<sequence>MDASQKSILVTGGVGFIGTHTVVQLLNKGFKVLTIDNLDNSIIEVVDRVKELMGLKLSKKLQFNLAVGESFGNPHGTSSATVYGQLEKIPCVEHFELKVMNPYVCFEMLLDTSFFRFCLYQIELKYLHEYDGISSNIRLTTNPIVNFLGVLGTNFLALGINISFDKKTGNFTKCNAGLSFTNADLIVFLALHNEKGDSVNTFYYHIVNPSTNIIARVNNAGKASALIQHEWHPKSLFTIFGKVDTNSIDKGPRSDLLWH</sequence>
<keyword evidence="4" id="KW-1185">Reference proteome</keyword>
<dbReference type="PANTHER" id="PTHR11743:SF60">
    <property type="entry name" value="MITOCHONDRIAL OUTER MEMBRANE PROTEIN PORIN 1"/>
    <property type="match status" value="1"/>
</dbReference>
<evidence type="ECO:0000313" key="4">
    <source>
        <dbReference type="Proteomes" id="UP000325315"/>
    </source>
</evidence>